<comment type="caution">
    <text evidence="1">The sequence shown here is derived from an EMBL/GenBank/DDBJ whole genome shotgun (WGS) entry which is preliminary data.</text>
</comment>
<sequence>MRSATAARRCSASPSIHDCRCCDSGDEIVAIQQREAVQLRRPPHMEDGQLLNYGVTHGKQGGAHRVVGGKVKGGEVWACGEVASGEWEVEEVR</sequence>
<protein>
    <submittedName>
        <fullName evidence="1">Uncharacterized protein</fullName>
    </submittedName>
</protein>
<organism evidence="1 2">
    <name type="scientific">Oryza meyeriana var. granulata</name>
    <dbReference type="NCBI Taxonomy" id="110450"/>
    <lineage>
        <taxon>Eukaryota</taxon>
        <taxon>Viridiplantae</taxon>
        <taxon>Streptophyta</taxon>
        <taxon>Embryophyta</taxon>
        <taxon>Tracheophyta</taxon>
        <taxon>Spermatophyta</taxon>
        <taxon>Magnoliopsida</taxon>
        <taxon>Liliopsida</taxon>
        <taxon>Poales</taxon>
        <taxon>Poaceae</taxon>
        <taxon>BOP clade</taxon>
        <taxon>Oryzoideae</taxon>
        <taxon>Oryzeae</taxon>
        <taxon>Oryzinae</taxon>
        <taxon>Oryza</taxon>
        <taxon>Oryza meyeriana</taxon>
    </lineage>
</organism>
<dbReference type="AlphaFoldDB" id="A0A6G1C6G8"/>
<evidence type="ECO:0000313" key="1">
    <source>
        <dbReference type="EMBL" id="KAF0895631.1"/>
    </source>
</evidence>
<gene>
    <name evidence="1" type="ORF">E2562_013927</name>
</gene>
<accession>A0A6G1C6G8</accession>
<evidence type="ECO:0000313" key="2">
    <source>
        <dbReference type="Proteomes" id="UP000479710"/>
    </source>
</evidence>
<dbReference type="EMBL" id="SPHZ02000010">
    <property type="protein sequence ID" value="KAF0895631.1"/>
    <property type="molecule type" value="Genomic_DNA"/>
</dbReference>
<proteinExistence type="predicted"/>
<keyword evidence="2" id="KW-1185">Reference proteome</keyword>
<reference evidence="1 2" key="1">
    <citation type="submission" date="2019-11" db="EMBL/GenBank/DDBJ databases">
        <title>Whole genome sequence of Oryza granulata.</title>
        <authorList>
            <person name="Li W."/>
        </authorList>
    </citation>
    <scope>NUCLEOTIDE SEQUENCE [LARGE SCALE GENOMIC DNA]</scope>
    <source>
        <strain evidence="2">cv. Menghai</strain>
        <tissue evidence="1">Leaf</tissue>
    </source>
</reference>
<name>A0A6G1C6G8_9ORYZ</name>
<dbReference type="Proteomes" id="UP000479710">
    <property type="component" value="Unassembled WGS sequence"/>
</dbReference>